<gene>
    <name evidence="1" type="ORF">AB6A40_011561</name>
</gene>
<comment type="caution">
    <text evidence="1">The sequence shown here is derived from an EMBL/GenBank/DDBJ whole genome shotgun (WGS) entry which is preliminary data.</text>
</comment>
<organism evidence="1 2">
    <name type="scientific">Gnathostoma spinigerum</name>
    <dbReference type="NCBI Taxonomy" id="75299"/>
    <lineage>
        <taxon>Eukaryota</taxon>
        <taxon>Metazoa</taxon>
        <taxon>Ecdysozoa</taxon>
        <taxon>Nematoda</taxon>
        <taxon>Chromadorea</taxon>
        <taxon>Rhabditida</taxon>
        <taxon>Spirurina</taxon>
        <taxon>Gnathostomatomorpha</taxon>
        <taxon>Gnathostomatoidea</taxon>
        <taxon>Gnathostomatidae</taxon>
        <taxon>Gnathostoma</taxon>
    </lineage>
</organism>
<sequence length="115" mass="13448">MAVMDEDEKRTNYKIVKKLPKAHSRGIIRARFVRNPQNSLHLITCAHDSMKVWRISFPQSSQECMENSISFIMKEEVKGWRCGAQDFDVTPDGQGLFPHFVGCIFRLNFSNWILW</sequence>
<protein>
    <submittedName>
        <fullName evidence="1">Uncharacterized protein</fullName>
    </submittedName>
</protein>
<dbReference type="AlphaFoldDB" id="A0ABD6F056"/>
<proteinExistence type="predicted"/>
<reference evidence="1 2" key="1">
    <citation type="submission" date="2024-08" db="EMBL/GenBank/DDBJ databases">
        <title>Gnathostoma spinigerum genome.</title>
        <authorList>
            <person name="Gonzalez-Bertolin B."/>
            <person name="Monzon S."/>
            <person name="Zaballos A."/>
            <person name="Jimenez P."/>
            <person name="Dekumyoy P."/>
            <person name="Varona S."/>
            <person name="Cuesta I."/>
            <person name="Sumanam S."/>
            <person name="Adisakwattana P."/>
            <person name="Gasser R.B."/>
            <person name="Hernandez-Gonzalez A."/>
            <person name="Young N.D."/>
            <person name="Perteguer M.J."/>
        </authorList>
    </citation>
    <scope>NUCLEOTIDE SEQUENCE [LARGE SCALE GENOMIC DNA]</scope>
    <source>
        <strain evidence="1">AL3</strain>
        <tissue evidence="1">Liver</tissue>
    </source>
</reference>
<evidence type="ECO:0000313" key="1">
    <source>
        <dbReference type="EMBL" id="MFH4984852.1"/>
    </source>
</evidence>
<keyword evidence="2" id="KW-1185">Reference proteome</keyword>
<dbReference type="EMBL" id="JBGFUD010022175">
    <property type="protein sequence ID" value="MFH4984852.1"/>
    <property type="molecule type" value="Genomic_DNA"/>
</dbReference>
<accession>A0ABD6F056</accession>
<evidence type="ECO:0000313" key="2">
    <source>
        <dbReference type="Proteomes" id="UP001608902"/>
    </source>
</evidence>
<name>A0ABD6F056_9BILA</name>
<dbReference type="Proteomes" id="UP001608902">
    <property type="component" value="Unassembled WGS sequence"/>
</dbReference>